<dbReference type="EMBL" id="JANPWB010000003">
    <property type="protein sequence ID" value="KAJ1204353.1"/>
    <property type="molecule type" value="Genomic_DNA"/>
</dbReference>
<accession>A0AAV7VVH5</accession>
<dbReference type="Proteomes" id="UP001066276">
    <property type="component" value="Chromosome 2_1"/>
</dbReference>
<reference evidence="2" key="1">
    <citation type="journal article" date="2022" name="bioRxiv">
        <title>Sequencing and chromosome-scale assembly of the giantPleurodeles waltlgenome.</title>
        <authorList>
            <person name="Brown T."/>
            <person name="Elewa A."/>
            <person name="Iarovenko S."/>
            <person name="Subramanian E."/>
            <person name="Araus A.J."/>
            <person name="Petzold A."/>
            <person name="Susuki M."/>
            <person name="Suzuki K.-i.T."/>
            <person name="Hayashi T."/>
            <person name="Toyoda A."/>
            <person name="Oliveira C."/>
            <person name="Osipova E."/>
            <person name="Leigh N.D."/>
            <person name="Simon A."/>
            <person name="Yun M.H."/>
        </authorList>
    </citation>
    <scope>NUCLEOTIDE SEQUENCE</scope>
    <source>
        <strain evidence="2">20211129_DDA</strain>
        <tissue evidence="2">Liver</tissue>
    </source>
</reference>
<dbReference type="AlphaFoldDB" id="A0AAV7VVH5"/>
<keyword evidence="3" id="KW-1185">Reference proteome</keyword>
<feature type="compositionally biased region" description="Polar residues" evidence="1">
    <location>
        <begin position="1"/>
        <end position="15"/>
    </location>
</feature>
<feature type="region of interest" description="Disordered" evidence="1">
    <location>
        <begin position="1"/>
        <end position="56"/>
    </location>
</feature>
<evidence type="ECO:0000313" key="3">
    <source>
        <dbReference type="Proteomes" id="UP001066276"/>
    </source>
</evidence>
<gene>
    <name evidence="2" type="ORF">NDU88_008131</name>
</gene>
<evidence type="ECO:0000256" key="1">
    <source>
        <dbReference type="SAM" id="MobiDB-lite"/>
    </source>
</evidence>
<feature type="region of interest" description="Disordered" evidence="1">
    <location>
        <begin position="82"/>
        <end position="136"/>
    </location>
</feature>
<name>A0AAV7VVH5_PLEWA</name>
<comment type="caution">
    <text evidence="2">The sequence shown here is derived from an EMBL/GenBank/DDBJ whole genome shotgun (WGS) entry which is preliminary data.</text>
</comment>
<protein>
    <recommendedName>
        <fullName evidence="4">Basic proline-rich protein-like</fullName>
    </recommendedName>
</protein>
<organism evidence="2 3">
    <name type="scientific">Pleurodeles waltl</name>
    <name type="common">Iberian ribbed newt</name>
    <dbReference type="NCBI Taxonomy" id="8319"/>
    <lineage>
        <taxon>Eukaryota</taxon>
        <taxon>Metazoa</taxon>
        <taxon>Chordata</taxon>
        <taxon>Craniata</taxon>
        <taxon>Vertebrata</taxon>
        <taxon>Euteleostomi</taxon>
        <taxon>Amphibia</taxon>
        <taxon>Batrachia</taxon>
        <taxon>Caudata</taxon>
        <taxon>Salamandroidea</taxon>
        <taxon>Salamandridae</taxon>
        <taxon>Pleurodelinae</taxon>
        <taxon>Pleurodeles</taxon>
    </lineage>
</organism>
<sequence>MSVTSSPETKLTQSPAELPAHQVRSNPPIPRLDPVRVRASDPPVRPIGSGSCPSSLRSTGVGPPFFTHLCCYFLPGSRRGPKRDHPLPPASLPHRPAPRCRLQGVPSGERPSLQGPPARAARTGNQFRRRPVPPGPLLPHGSPRYCCWRAANCLPPLPVLRGVHTIAASPKRTGAPRLGHSSGTLRPGLRAPSKGPLDNVTQRAPGSPEVFSRTGTASRESALPPTQGLPGDGPSLQGPVGSSLRLVLPPGDSSEACRRTSRARWRTSRVRPSRSAFFFYRRLRWGSAPPSSRPAPAAMLFASVGTAPQDHRGSAAATNPAFCSASVRAPTGATAVAAGRPKTTITLGG</sequence>
<evidence type="ECO:0008006" key="4">
    <source>
        <dbReference type="Google" id="ProtNLM"/>
    </source>
</evidence>
<proteinExistence type="predicted"/>
<evidence type="ECO:0000313" key="2">
    <source>
        <dbReference type="EMBL" id="KAJ1204353.1"/>
    </source>
</evidence>
<feature type="region of interest" description="Disordered" evidence="1">
    <location>
        <begin position="170"/>
        <end position="241"/>
    </location>
</feature>